<feature type="compositionally biased region" description="Low complexity" evidence="6">
    <location>
        <begin position="760"/>
        <end position="785"/>
    </location>
</feature>
<dbReference type="EMBL" id="JAVCWF010000001">
    <property type="protein sequence ID" value="MDQ7936338.1"/>
    <property type="molecule type" value="Genomic_DNA"/>
</dbReference>
<feature type="compositionally biased region" description="Low complexity" evidence="6">
    <location>
        <begin position="744"/>
        <end position="753"/>
    </location>
</feature>
<evidence type="ECO:0000256" key="6">
    <source>
        <dbReference type="SAM" id="MobiDB-lite"/>
    </source>
</evidence>
<dbReference type="Gene3D" id="2.60.40.1280">
    <property type="match status" value="1"/>
</dbReference>
<keyword evidence="7" id="KW-0472">Membrane</keyword>
<accession>A0ABU1A5Y5</accession>
<keyword evidence="4" id="KW-0732">Signal</keyword>
<comment type="caution">
    <text evidence="9">The sequence shown here is derived from an EMBL/GenBank/DDBJ whole genome shotgun (WGS) entry which is preliminary data.</text>
</comment>
<dbReference type="InterPro" id="IPR041171">
    <property type="entry name" value="SDR_Ig"/>
</dbReference>
<feature type="compositionally biased region" description="Polar residues" evidence="6">
    <location>
        <begin position="841"/>
        <end position="853"/>
    </location>
</feature>
<comment type="subcellular location">
    <subcellularLocation>
        <location evidence="1">Secreted</location>
        <location evidence="1">Cell wall</location>
        <topology evidence="1">Peptidoglycan-anchor</topology>
    </subcellularLocation>
</comment>
<keyword evidence="7" id="KW-0812">Transmembrane</keyword>
<keyword evidence="3" id="KW-0964">Secreted</keyword>
<feature type="compositionally biased region" description="Acidic residues" evidence="6">
    <location>
        <begin position="697"/>
        <end position="719"/>
    </location>
</feature>
<evidence type="ECO:0000256" key="3">
    <source>
        <dbReference type="ARBA" id="ARBA00022525"/>
    </source>
</evidence>
<evidence type="ECO:0000313" key="9">
    <source>
        <dbReference type="EMBL" id="MDQ7936338.1"/>
    </source>
</evidence>
<feature type="domain" description="SDR-like Ig" evidence="8">
    <location>
        <begin position="65"/>
        <end position="146"/>
    </location>
</feature>
<evidence type="ECO:0000313" key="10">
    <source>
        <dbReference type="Proteomes" id="UP001227831"/>
    </source>
</evidence>
<dbReference type="Gene3D" id="2.60.40.740">
    <property type="match status" value="4"/>
</dbReference>
<keyword evidence="5" id="KW-0572">Peptidoglycan-anchor</keyword>
<evidence type="ECO:0000256" key="1">
    <source>
        <dbReference type="ARBA" id="ARBA00004168"/>
    </source>
</evidence>
<feature type="region of interest" description="Disordered" evidence="6">
    <location>
        <begin position="679"/>
        <end position="867"/>
    </location>
</feature>
<feature type="region of interest" description="Disordered" evidence="6">
    <location>
        <begin position="263"/>
        <end position="300"/>
    </location>
</feature>
<keyword evidence="7" id="KW-1133">Transmembrane helix</keyword>
<dbReference type="RefSeq" id="WP_308702174.1">
    <property type="nucleotide sequence ID" value="NZ_AP027463.1"/>
</dbReference>
<evidence type="ECO:0000259" key="8">
    <source>
        <dbReference type="Pfam" id="PF17961"/>
    </source>
</evidence>
<gene>
    <name evidence="9" type="ORF">RA086_01555</name>
</gene>
<dbReference type="PANTHER" id="PTHR47641:SF10">
    <property type="entry name" value="SERINE-RICH 25 KDA ANTIGEN PROTEIN"/>
    <property type="match status" value="1"/>
</dbReference>
<evidence type="ECO:0000256" key="7">
    <source>
        <dbReference type="SAM" id="Phobius"/>
    </source>
</evidence>
<keyword evidence="10" id="KW-1185">Reference proteome</keyword>
<dbReference type="Proteomes" id="UP001227831">
    <property type="component" value="Unassembled WGS sequence"/>
</dbReference>
<feature type="transmembrane region" description="Helical" evidence="7">
    <location>
        <begin position="875"/>
        <end position="893"/>
    </location>
</feature>
<protein>
    <submittedName>
        <fullName evidence="9">Ig-like domain-containing protein</fullName>
    </submittedName>
</protein>
<dbReference type="SUPFAM" id="SSF49401">
    <property type="entry name" value="Bacterial adhesins"/>
    <property type="match status" value="5"/>
</dbReference>
<reference evidence="9 10" key="1">
    <citation type="journal article" date="2023" name="Int. J. Syst. Evol. Microbiol.">
        <title>Lactiplantibacillus brownii sp. nov., a novel psychrotolerant species isolated from sauerkraut.</title>
        <authorList>
            <person name="Heng Y.C."/>
            <person name="Silvaraju S."/>
            <person name="Lee J.K.Y."/>
            <person name="Kittelmann S."/>
        </authorList>
    </citation>
    <scope>NUCLEOTIDE SEQUENCE [LARGE SCALE GENOMIC DNA]</scope>
    <source>
        <strain evidence="9 10">WILCCON 0030</strain>
    </source>
</reference>
<dbReference type="Pfam" id="PF17961">
    <property type="entry name" value="Big_8"/>
    <property type="match status" value="1"/>
</dbReference>
<dbReference type="InterPro" id="IPR008966">
    <property type="entry name" value="Adhesion_dom_sf"/>
</dbReference>
<keyword evidence="2" id="KW-0134">Cell wall</keyword>
<feature type="compositionally biased region" description="Low complexity" evidence="6">
    <location>
        <begin position="720"/>
        <end position="729"/>
    </location>
</feature>
<organism evidence="9 10">
    <name type="scientific">Lactiplantibacillus brownii</name>
    <dbReference type="NCBI Taxonomy" id="3069269"/>
    <lineage>
        <taxon>Bacteria</taxon>
        <taxon>Bacillati</taxon>
        <taxon>Bacillota</taxon>
        <taxon>Bacilli</taxon>
        <taxon>Lactobacillales</taxon>
        <taxon>Lactobacillaceae</taxon>
        <taxon>Lactiplantibacillus</taxon>
    </lineage>
</organism>
<evidence type="ECO:0000256" key="2">
    <source>
        <dbReference type="ARBA" id="ARBA00022512"/>
    </source>
</evidence>
<evidence type="ECO:0000256" key="5">
    <source>
        <dbReference type="ARBA" id="ARBA00023088"/>
    </source>
</evidence>
<evidence type="ECO:0000256" key="4">
    <source>
        <dbReference type="ARBA" id="ARBA00022729"/>
    </source>
</evidence>
<name>A0ABU1A5Y5_9LACO</name>
<proteinExistence type="predicted"/>
<dbReference type="InterPro" id="IPR011252">
    <property type="entry name" value="Fibrogen-bd_dom1"/>
</dbReference>
<dbReference type="PANTHER" id="PTHR47641">
    <property type="entry name" value="PERIAXIN-LIKE"/>
    <property type="match status" value="1"/>
</dbReference>
<feature type="compositionally biased region" description="Low complexity" evidence="6">
    <location>
        <begin position="792"/>
        <end position="840"/>
    </location>
</feature>
<sequence length="898" mass="95685">MMRKFWRYLLLAITGLALMVLSPPILGQAKEITSVVGLDVNSAVIKDANGKVYSNDAQLPKGEYTVNYAWSIPNGTDVRSGDTMIFQLPQNINIPEPDDFSLTSSSGSGTIGRAHIDQGASYGVITLNRYLQTNTKNRKGWIKVSVESKATEPDGPISMSKTASWVDPTKPNLINWQLAVRPDGNTLTNPVIKDTFSGNQKYVAGSVKATDAAGQNIPVTASGSLLSNTMTFKLSGSYTTDITLTYQTRPKLATGADTFNNNATYTDDGGHQASANASIDREGETTPPENPGTDEPGQKEPIAMSKSVSWADPEDQTKLNWSVEINDNGNKLVNPQIVDHLSKNQTYVDGSAKLVNAYGDKVMVAVSQSSNGQSLVFSATGTFTTNLHLTYQTTTTGKGAETFSNDATYKDDNGNNANATAEIDRTVVPEEPTKEPITMAKSVAWADPKDQTKLNWKLAISANGNKLVNPTIVDKMSANQTFVDGSARAVTATGATVPVIATANGTEITFKLSGTYEDNFDLTYQTTTDEADTAATYANVAVYEDEANNNASADASIDRDATEVEPAKDPISMTKEAAWSDPNDRTKINWTLAIKANDNQLINPVITDELSDNQTYVSDSAQAVDEDGQRLPLNVSVAGNVITFSLAGKFETNMTITYQTKTNKDTGAATFDNAALYTDDDGNNASADSSIDRPAVEEPEEPGTTEPEEPGTTEPEEPGTTEPEMPGTTEPEKPGTTEPEEPGTTEPEMPGTTEPEKPGTTEPEMPGTTEPGKPGTTEPEMPGTTEPEKPGTTEPEMPGTTEPQQPGTTIPVNPDMTAPSTTMPTTPNAPATATPSVPNTIMPNGNGATNTPAPYSPASGRLPQTSEHRNSAVDTILGCLALVLILVLGYLGFRRQTR</sequence>